<name>A0A2H3P763_9BACT</name>
<comment type="caution">
    <text evidence="2">The sequence shown here is derived from an EMBL/GenBank/DDBJ whole genome shotgun (WGS) entry which is preliminary data.</text>
</comment>
<evidence type="ECO:0000313" key="2">
    <source>
        <dbReference type="EMBL" id="PEN06981.1"/>
    </source>
</evidence>
<feature type="transmembrane region" description="Helical" evidence="1">
    <location>
        <begin position="62"/>
        <end position="86"/>
    </location>
</feature>
<sequence>MSDDVFSSGPSRDDELNALRSEVRSLRSRIQELESGGASVPDSMLFDTSFLKRSFAVFGHHFVANLIISILIGLPIALLLVLLGVLSA</sequence>
<evidence type="ECO:0008006" key="4">
    <source>
        <dbReference type="Google" id="ProtNLM"/>
    </source>
</evidence>
<keyword evidence="1" id="KW-1133">Transmembrane helix</keyword>
<gene>
    <name evidence="2" type="ORF">CRI93_07515</name>
</gene>
<protein>
    <recommendedName>
        <fullName evidence="4">DUF4349 domain-containing protein</fullName>
    </recommendedName>
</protein>
<keyword evidence="1" id="KW-0812">Transmembrane</keyword>
<keyword evidence="3" id="KW-1185">Reference proteome</keyword>
<accession>A0A2H3P763</accession>
<proteinExistence type="predicted"/>
<dbReference type="Proteomes" id="UP000221024">
    <property type="component" value="Unassembled WGS sequence"/>
</dbReference>
<reference evidence="2 3" key="1">
    <citation type="submission" date="2017-10" db="EMBL/GenBank/DDBJ databases">
        <title>Draft genome of Longimonas halophila.</title>
        <authorList>
            <person name="Goh K.M."/>
            <person name="Shamsir M.S."/>
            <person name="Lim S.W."/>
        </authorList>
    </citation>
    <scope>NUCLEOTIDE SEQUENCE [LARGE SCALE GENOMIC DNA]</scope>
    <source>
        <strain evidence="2 3">KCTC 42399</strain>
    </source>
</reference>
<organism evidence="2 3">
    <name type="scientific">Longimonas halophila</name>
    <dbReference type="NCBI Taxonomy" id="1469170"/>
    <lineage>
        <taxon>Bacteria</taxon>
        <taxon>Pseudomonadati</taxon>
        <taxon>Rhodothermota</taxon>
        <taxon>Rhodothermia</taxon>
        <taxon>Rhodothermales</taxon>
        <taxon>Salisaetaceae</taxon>
        <taxon>Longimonas</taxon>
    </lineage>
</organism>
<evidence type="ECO:0000313" key="3">
    <source>
        <dbReference type="Proteomes" id="UP000221024"/>
    </source>
</evidence>
<keyword evidence="1" id="KW-0472">Membrane</keyword>
<dbReference type="RefSeq" id="WP_098062009.1">
    <property type="nucleotide sequence ID" value="NZ_PDEP01000006.1"/>
</dbReference>
<dbReference type="EMBL" id="PDEP01000006">
    <property type="protein sequence ID" value="PEN06981.1"/>
    <property type="molecule type" value="Genomic_DNA"/>
</dbReference>
<evidence type="ECO:0000256" key="1">
    <source>
        <dbReference type="SAM" id="Phobius"/>
    </source>
</evidence>
<dbReference type="AlphaFoldDB" id="A0A2H3P763"/>
<dbReference type="OrthoDB" id="9998063at2"/>